<dbReference type="PROSITE" id="PS00941">
    <property type="entry name" value="CARBOXYLESTERASE_B_2"/>
    <property type="match status" value="1"/>
</dbReference>
<dbReference type="Pfam" id="PF00135">
    <property type="entry name" value="COesterase"/>
    <property type="match status" value="1"/>
</dbReference>
<dbReference type="InterPro" id="IPR019826">
    <property type="entry name" value="Carboxylesterase_B_AS"/>
</dbReference>
<dbReference type="EC" id="3.1.1.-" evidence="3"/>
<feature type="signal peptide" evidence="3">
    <location>
        <begin position="1"/>
        <end position="22"/>
    </location>
</feature>
<feature type="domain" description="Carboxylesterase type B" evidence="4">
    <location>
        <begin position="31"/>
        <end position="515"/>
    </location>
</feature>
<keyword evidence="3" id="KW-0732">Signal</keyword>
<dbReference type="Gene3D" id="3.40.50.1820">
    <property type="entry name" value="alpha/beta hydrolase"/>
    <property type="match status" value="1"/>
</dbReference>
<gene>
    <name evidence="5" type="ORF">OBBRIDRAFT_833397</name>
</gene>
<dbReference type="InterPro" id="IPR002018">
    <property type="entry name" value="CarbesteraseB"/>
</dbReference>
<evidence type="ECO:0000256" key="1">
    <source>
        <dbReference type="ARBA" id="ARBA00005964"/>
    </source>
</evidence>
<evidence type="ECO:0000313" key="5">
    <source>
        <dbReference type="EMBL" id="OCH92482.1"/>
    </source>
</evidence>
<dbReference type="PANTHER" id="PTHR11559">
    <property type="entry name" value="CARBOXYLESTERASE"/>
    <property type="match status" value="1"/>
</dbReference>
<dbReference type="PROSITE" id="PS51257">
    <property type="entry name" value="PROKAR_LIPOPROTEIN"/>
    <property type="match status" value="1"/>
</dbReference>
<dbReference type="AlphaFoldDB" id="A0A8E2B4R3"/>
<comment type="similarity">
    <text evidence="1 3">Belongs to the type-B carboxylesterase/lipase family.</text>
</comment>
<accession>A0A8E2B4R3</accession>
<proteinExistence type="inferred from homology"/>
<dbReference type="GO" id="GO:0016787">
    <property type="term" value="F:hydrolase activity"/>
    <property type="evidence" value="ECO:0007669"/>
    <property type="project" value="UniProtKB-KW"/>
</dbReference>
<evidence type="ECO:0000256" key="2">
    <source>
        <dbReference type="ARBA" id="ARBA00022801"/>
    </source>
</evidence>
<name>A0A8E2B4R3_9APHY</name>
<evidence type="ECO:0000313" key="6">
    <source>
        <dbReference type="Proteomes" id="UP000250043"/>
    </source>
</evidence>
<dbReference type="Proteomes" id="UP000250043">
    <property type="component" value="Unassembled WGS sequence"/>
</dbReference>
<protein>
    <recommendedName>
        <fullName evidence="3">Carboxylic ester hydrolase</fullName>
        <ecNumber evidence="3">3.1.1.-</ecNumber>
    </recommendedName>
</protein>
<keyword evidence="2 3" id="KW-0378">Hydrolase</keyword>
<organism evidence="5 6">
    <name type="scientific">Obba rivulosa</name>
    <dbReference type="NCBI Taxonomy" id="1052685"/>
    <lineage>
        <taxon>Eukaryota</taxon>
        <taxon>Fungi</taxon>
        <taxon>Dikarya</taxon>
        <taxon>Basidiomycota</taxon>
        <taxon>Agaricomycotina</taxon>
        <taxon>Agaricomycetes</taxon>
        <taxon>Polyporales</taxon>
        <taxon>Gelatoporiaceae</taxon>
        <taxon>Obba</taxon>
    </lineage>
</organism>
<dbReference type="EMBL" id="KV722368">
    <property type="protein sequence ID" value="OCH92482.1"/>
    <property type="molecule type" value="Genomic_DNA"/>
</dbReference>
<dbReference type="OrthoDB" id="408631at2759"/>
<dbReference type="InterPro" id="IPR019819">
    <property type="entry name" value="Carboxylesterase_B_CS"/>
</dbReference>
<keyword evidence="6" id="KW-1185">Reference proteome</keyword>
<dbReference type="InterPro" id="IPR050309">
    <property type="entry name" value="Type-B_Carboxylest/Lipase"/>
</dbReference>
<dbReference type="PROSITE" id="PS00122">
    <property type="entry name" value="CARBOXYLESTERASE_B_1"/>
    <property type="match status" value="1"/>
</dbReference>
<feature type="chain" id="PRO_5034543310" description="Carboxylic ester hydrolase" evidence="3">
    <location>
        <begin position="23"/>
        <end position="547"/>
    </location>
</feature>
<dbReference type="SUPFAM" id="SSF53474">
    <property type="entry name" value="alpha/beta-Hydrolases"/>
    <property type="match status" value="1"/>
</dbReference>
<evidence type="ECO:0000256" key="3">
    <source>
        <dbReference type="RuleBase" id="RU361235"/>
    </source>
</evidence>
<dbReference type="InterPro" id="IPR029058">
    <property type="entry name" value="AB_hydrolase_fold"/>
</dbReference>
<reference evidence="5 6" key="1">
    <citation type="submission" date="2016-07" db="EMBL/GenBank/DDBJ databases">
        <title>Draft genome of the white-rot fungus Obba rivulosa 3A-2.</title>
        <authorList>
            <consortium name="DOE Joint Genome Institute"/>
            <person name="Miettinen O."/>
            <person name="Riley R."/>
            <person name="Acob R."/>
            <person name="Barry K."/>
            <person name="Cullen D."/>
            <person name="De Vries R."/>
            <person name="Hainaut M."/>
            <person name="Hatakka A."/>
            <person name="Henrissat B."/>
            <person name="Hilden K."/>
            <person name="Kuo R."/>
            <person name="Labutti K."/>
            <person name="Lipzen A."/>
            <person name="Makela M.R."/>
            <person name="Sandor L."/>
            <person name="Spatafora J.W."/>
            <person name="Grigoriev I.V."/>
            <person name="Hibbett D.S."/>
        </authorList>
    </citation>
    <scope>NUCLEOTIDE SEQUENCE [LARGE SCALE GENOMIC DNA]</scope>
    <source>
        <strain evidence="5 6">3A-2</strain>
    </source>
</reference>
<sequence length="547" mass="58271">MSLLTRLTTLATLSAAASLAACAPAYNSAPPTVSIAGGTFIGASDGITKRFLAIPYAQPPTGELRFNLPQPIEQYSGRYNATVPAASCPGLDTSAVASAESSNMAELNDLLNTAFPPPNATDEDCLTLNIWTPAQTSAGADLPVAVYIHGGGFISGASSSYNGEIIVKRALELGQPLIYANLNYRLSAYGFLAGQEVKDAGVTNLGLRDQRQALSWLNQHIRAFGGDPSKLTIWGESSGALSILYQMLHNNGSTGGLFQGAFMQSGSALPLNNYTEPQSVYDSLVTSANCSGSANTLECLRQLSFDTVQDALSTLSPDSLAAAFQPVMDFDFIPGDPPTMVAQGHIADVAFVNGDTDDEGTEIALDLTSITTDAEVATWLSSSALPGASEEDIQQIMALYPANVTEGAPFDTGGANAITPQYKRIAAIETDLLFQAPRRFLLGKRWNKQPTWSFLSKLYKSLTVIGSGHQTDLLNIYGPGVMTDYLVNFVTHLNPNNATGVFWPQYDANAPKLITFFDGSAPPAIMEDTFRKEGIDLLTTLEQEFPE</sequence>
<evidence type="ECO:0000259" key="4">
    <source>
        <dbReference type="Pfam" id="PF00135"/>
    </source>
</evidence>